<dbReference type="GO" id="GO:0051301">
    <property type="term" value="P:cell division"/>
    <property type="evidence" value="ECO:0007669"/>
    <property type="project" value="UniProtKB-KW"/>
</dbReference>
<accession>A0A2G2VLV2</accession>
<evidence type="ECO:0000256" key="3">
    <source>
        <dbReference type="ARBA" id="ARBA00023127"/>
    </source>
</evidence>
<evidence type="ECO:0000259" key="7">
    <source>
        <dbReference type="SMART" id="SM00385"/>
    </source>
</evidence>
<evidence type="ECO:0000256" key="6">
    <source>
        <dbReference type="ARBA" id="ARBA00065123"/>
    </source>
</evidence>
<dbReference type="SMART" id="SM00385">
    <property type="entry name" value="CYCLIN"/>
    <property type="match status" value="1"/>
</dbReference>
<dbReference type="AlphaFoldDB" id="A0A2G2VLV2"/>
<dbReference type="Gene3D" id="1.10.472.10">
    <property type="entry name" value="Cyclin-like"/>
    <property type="match status" value="1"/>
</dbReference>
<dbReference type="Pfam" id="PF02984">
    <property type="entry name" value="Cyclin_C"/>
    <property type="match status" value="1"/>
</dbReference>
<dbReference type="OrthoDB" id="5590282at2759"/>
<gene>
    <name evidence="9" type="ORF">CQW23_25754</name>
</gene>
<evidence type="ECO:0000256" key="5">
    <source>
        <dbReference type="ARBA" id="ARBA00059307"/>
    </source>
</evidence>
<feature type="non-terminal residue" evidence="9">
    <location>
        <position position="1"/>
    </location>
</feature>
<keyword evidence="10" id="KW-1185">Reference proteome</keyword>
<dbReference type="GO" id="GO:0010332">
    <property type="term" value="P:response to gamma radiation"/>
    <property type="evidence" value="ECO:0007669"/>
    <property type="project" value="UniProtKB-ARBA"/>
</dbReference>
<keyword evidence="3" id="KW-0195">Cyclin</keyword>
<reference evidence="9 10" key="1">
    <citation type="journal article" date="2017" name="Genome Biol.">
        <title>New reference genome sequences of hot pepper reveal the massive evolution of plant disease-resistance genes by retroduplication.</title>
        <authorList>
            <person name="Kim S."/>
            <person name="Park J."/>
            <person name="Yeom S.I."/>
            <person name="Kim Y.M."/>
            <person name="Seo E."/>
            <person name="Kim K.T."/>
            <person name="Kim M.S."/>
            <person name="Lee J.M."/>
            <person name="Cheong K."/>
            <person name="Shin H.S."/>
            <person name="Kim S.B."/>
            <person name="Han K."/>
            <person name="Lee J."/>
            <person name="Park M."/>
            <person name="Lee H.A."/>
            <person name="Lee H.Y."/>
            <person name="Lee Y."/>
            <person name="Oh S."/>
            <person name="Lee J.H."/>
            <person name="Choi E."/>
            <person name="Choi E."/>
            <person name="Lee S.E."/>
            <person name="Jeon J."/>
            <person name="Kim H."/>
            <person name="Choi G."/>
            <person name="Song H."/>
            <person name="Lee J."/>
            <person name="Lee S.C."/>
            <person name="Kwon J.K."/>
            <person name="Lee H.Y."/>
            <person name="Koo N."/>
            <person name="Hong Y."/>
            <person name="Kim R.W."/>
            <person name="Kang W.H."/>
            <person name="Huh J.H."/>
            <person name="Kang B.C."/>
            <person name="Yang T.J."/>
            <person name="Lee Y.H."/>
            <person name="Bennetzen J.L."/>
            <person name="Choi D."/>
        </authorList>
    </citation>
    <scope>NUCLEOTIDE SEQUENCE [LARGE SCALE GENOMIC DNA]</scope>
    <source>
        <strain evidence="10">cv. PBC81</strain>
    </source>
</reference>
<evidence type="ECO:0000259" key="8">
    <source>
        <dbReference type="SMART" id="SM01332"/>
    </source>
</evidence>
<evidence type="ECO:0000313" key="9">
    <source>
        <dbReference type="EMBL" id="PHT33954.1"/>
    </source>
</evidence>
<protein>
    <submittedName>
        <fullName evidence="9">Cyclin-B2-1</fullName>
    </submittedName>
</protein>
<dbReference type="FunFam" id="1.10.472.10:FF:000032">
    <property type="entry name" value="G2/mitotic-specific cyclin-1"/>
    <property type="match status" value="1"/>
</dbReference>
<comment type="subunit">
    <text evidence="6">Interacts with the CDC2 and CDK2 protein kinases to form a serine/threonine kinase holoenzyme complex. The cyclin subunit imparts substrate specificity to the complex.</text>
</comment>
<dbReference type="InterPro" id="IPR004367">
    <property type="entry name" value="Cyclin_C-dom"/>
</dbReference>
<evidence type="ECO:0000256" key="2">
    <source>
        <dbReference type="ARBA" id="ARBA00022618"/>
    </source>
</evidence>
<dbReference type="SMART" id="SM01332">
    <property type="entry name" value="Cyclin_C"/>
    <property type="match status" value="1"/>
</dbReference>
<comment type="caution">
    <text evidence="9">The sequence shown here is derived from an EMBL/GenBank/DDBJ whole genome shotgun (WGS) entry which is preliminary data.</text>
</comment>
<evidence type="ECO:0000256" key="1">
    <source>
        <dbReference type="ARBA" id="ARBA00006955"/>
    </source>
</evidence>
<comment type="similarity">
    <text evidence="1">Belongs to the cyclin family. Cyclin AB subfamily.</text>
</comment>
<dbReference type="EMBL" id="MLFT02000011">
    <property type="protein sequence ID" value="PHT33954.1"/>
    <property type="molecule type" value="Genomic_DNA"/>
</dbReference>
<dbReference type="STRING" id="33114.A0A2G2VLV2"/>
<keyword evidence="2" id="KW-0132">Cell division</keyword>
<dbReference type="SUPFAM" id="SSF47954">
    <property type="entry name" value="Cyclin-like"/>
    <property type="match status" value="1"/>
</dbReference>
<evidence type="ECO:0000313" key="10">
    <source>
        <dbReference type="Proteomes" id="UP000224567"/>
    </source>
</evidence>
<feature type="domain" description="Cyclin C-terminal" evidence="8">
    <location>
        <begin position="6"/>
        <end position="123"/>
    </location>
</feature>
<dbReference type="Proteomes" id="UP000224567">
    <property type="component" value="Unassembled WGS sequence"/>
</dbReference>
<dbReference type="InterPro" id="IPR013763">
    <property type="entry name" value="Cyclin-like_dom"/>
</dbReference>
<sequence length="137" mass="16024">FNMILLTTYVFIRRFIKASQSDKKVKLVSFFLIELCLVEYEMLRYPPSMLTAAAVFTAQCTLGVSREWDATCEKHNNYDKNQILECSKLMVSFYQKAEAGKLTSMHRKYITSKYSNTASCEPTFFLLEAWFYDKKNT</sequence>
<organism evidence="9 10">
    <name type="scientific">Capsicum baccatum</name>
    <name type="common">Peruvian pepper</name>
    <dbReference type="NCBI Taxonomy" id="33114"/>
    <lineage>
        <taxon>Eukaryota</taxon>
        <taxon>Viridiplantae</taxon>
        <taxon>Streptophyta</taxon>
        <taxon>Embryophyta</taxon>
        <taxon>Tracheophyta</taxon>
        <taxon>Spermatophyta</taxon>
        <taxon>Magnoliopsida</taxon>
        <taxon>eudicotyledons</taxon>
        <taxon>Gunneridae</taxon>
        <taxon>Pentapetalae</taxon>
        <taxon>asterids</taxon>
        <taxon>lamiids</taxon>
        <taxon>Solanales</taxon>
        <taxon>Solanaceae</taxon>
        <taxon>Solanoideae</taxon>
        <taxon>Capsiceae</taxon>
        <taxon>Capsicum</taxon>
    </lineage>
</organism>
<dbReference type="InterPro" id="IPR036915">
    <property type="entry name" value="Cyclin-like_sf"/>
</dbReference>
<reference evidence="10" key="2">
    <citation type="journal article" date="2017" name="J. Anim. Genet.">
        <title>Multiple reference genome sequences of hot pepper reveal the massive evolution of plant disease resistance genes by retroduplication.</title>
        <authorList>
            <person name="Kim S."/>
            <person name="Park J."/>
            <person name="Yeom S.-I."/>
            <person name="Kim Y.-M."/>
            <person name="Seo E."/>
            <person name="Kim K.-T."/>
            <person name="Kim M.-S."/>
            <person name="Lee J.M."/>
            <person name="Cheong K."/>
            <person name="Shin H.-S."/>
            <person name="Kim S.-B."/>
            <person name="Han K."/>
            <person name="Lee J."/>
            <person name="Park M."/>
            <person name="Lee H.-A."/>
            <person name="Lee H.-Y."/>
            <person name="Lee Y."/>
            <person name="Oh S."/>
            <person name="Lee J.H."/>
            <person name="Choi E."/>
            <person name="Choi E."/>
            <person name="Lee S.E."/>
            <person name="Jeon J."/>
            <person name="Kim H."/>
            <person name="Choi G."/>
            <person name="Song H."/>
            <person name="Lee J."/>
            <person name="Lee S.-C."/>
            <person name="Kwon J.-K."/>
            <person name="Lee H.-Y."/>
            <person name="Koo N."/>
            <person name="Hong Y."/>
            <person name="Kim R.W."/>
            <person name="Kang W.-H."/>
            <person name="Huh J.H."/>
            <person name="Kang B.-C."/>
            <person name="Yang T.-J."/>
            <person name="Lee Y.-H."/>
            <person name="Bennetzen J.L."/>
            <person name="Choi D."/>
        </authorList>
    </citation>
    <scope>NUCLEOTIDE SEQUENCE [LARGE SCALE GENOMIC DNA]</scope>
    <source>
        <strain evidence="10">cv. PBC81</strain>
    </source>
</reference>
<keyword evidence="4" id="KW-0131">Cell cycle</keyword>
<name>A0A2G2VLV2_CAPBA</name>
<feature type="domain" description="Cyclin-like" evidence="7">
    <location>
        <begin position="10"/>
        <end position="92"/>
    </location>
</feature>
<evidence type="ECO:0000256" key="4">
    <source>
        <dbReference type="ARBA" id="ARBA00023306"/>
    </source>
</evidence>
<proteinExistence type="inferred from homology"/>
<comment type="function">
    <text evidence="5">Essential for the control of the cell cycle at the G2/M (mitosis) transition. G2/M cyclins accumulate steadily during G2 and are abruptly destroyed at mitosis.</text>
</comment>